<gene>
    <name evidence="1" type="ORF">NIIDMKKI_72370</name>
</gene>
<keyword evidence="2" id="KW-1185">Reference proteome</keyword>
<proteinExistence type="predicted"/>
<dbReference type="AlphaFoldDB" id="A0A7G1IM46"/>
<accession>A0A7G1IM46</accession>
<dbReference type="EMBL" id="AP023343">
    <property type="protein sequence ID" value="BCI92031.1"/>
    <property type="molecule type" value="Genomic_DNA"/>
</dbReference>
<protein>
    <submittedName>
        <fullName evidence="1">Uncharacterized protein</fullName>
    </submittedName>
</protein>
<name>A0A7G1IM46_MYCKA</name>
<evidence type="ECO:0000313" key="2">
    <source>
        <dbReference type="Proteomes" id="UP000516380"/>
    </source>
</evidence>
<sequence>MDPVAQRGDRLRPVGAGREYAESVGDAAAAQAGDRQAHDQLLGEMQFGEVTTARFGDDAQRRRGEGSRLVPVLIQALIAVSKSW</sequence>
<reference evidence="1 2" key="1">
    <citation type="submission" date="2020-07" db="EMBL/GenBank/DDBJ databases">
        <title>Mycobacterium kansasii (former subtype) with zoonotic potential isolated from diseased indoor pet cat, Japan.</title>
        <authorList>
            <person name="Fukano H."/>
            <person name="Terazono T."/>
            <person name="Hoshino Y."/>
        </authorList>
    </citation>
    <scope>NUCLEOTIDE SEQUENCE [LARGE SCALE GENOMIC DNA]</scope>
    <source>
        <strain evidence="1 2">Kuro-I</strain>
    </source>
</reference>
<dbReference type="Proteomes" id="UP000516380">
    <property type="component" value="Chromosome"/>
</dbReference>
<organism evidence="1 2">
    <name type="scientific">Mycobacterium kansasii</name>
    <dbReference type="NCBI Taxonomy" id="1768"/>
    <lineage>
        <taxon>Bacteria</taxon>
        <taxon>Bacillati</taxon>
        <taxon>Actinomycetota</taxon>
        <taxon>Actinomycetes</taxon>
        <taxon>Mycobacteriales</taxon>
        <taxon>Mycobacteriaceae</taxon>
        <taxon>Mycobacterium</taxon>
    </lineage>
</organism>
<evidence type="ECO:0000313" key="1">
    <source>
        <dbReference type="EMBL" id="BCI92031.1"/>
    </source>
</evidence>